<reference evidence="1 2" key="2">
    <citation type="journal article" date="2018" name="Plant J.">
        <title>The Physcomitrella patens chromosome-scale assembly reveals moss genome structure and evolution.</title>
        <authorList>
            <person name="Lang D."/>
            <person name="Ullrich K.K."/>
            <person name="Murat F."/>
            <person name="Fuchs J."/>
            <person name="Jenkins J."/>
            <person name="Haas F.B."/>
            <person name="Piednoel M."/>
            <person name="Gundlach H."/>
            <person name="Van Bel M."/>
            <person name="Meyberg R."/>
            <person name="Vives C."/>
            <person name="Morata J."/>
            <person name="Symeonidi A."/>
            <person name="Hiss M."/>
            <person name="Muchero W."/>
            <person name="Kamisugi Y."/>
            <person name="Saleh O."/>
            <person name="Blanc G."/>
            <person name="Decker E.L."/>
            <person name="van Gessel N."/>
            <person name="Grimwood J."/>
            <person name="Hayes R.D."/>
            <person name="Graham S.W."/>
            <person name="Gunter L.E."/>
            <person name="McDaniel S.F."/>
            <person name="Hoernstein S.N.W."/>
            <person name="Larsson A."/>
            <person name="Li F.W."/>
            <person name="Perroud P.F."/>
            <person name="Phillips J."/>
            <person name="Ranjan P."/>
            <person name="Rokshar D.S."/>
            <person name="Rothfels C.J."/>
            <person name="Schneider L."/>
            <person name="Shu S."/>
            <person name="Stevenson D.W."/>
            <person name="Thummler F."/>
            <person name="Tillich M."/>
            <person name="Villarreal Aguilar J.C."/>
            <person name="Widiez T."/>
            <person name="Wong G.K."/>
            <person name="Wymore A."/>
            <person name="Zhang Y."/>
            <person name="Zimmer A.D."/>
            <person name="Quatrano R.S."/>
            <person name="Mayer K.F.X."/>
            <person name="Goodstein D."/>
            <person name="Casacuberta J.M."/>
            <person name="Vandepoele K."/>
            <person name="Reski R."/>
            <person name="Cuming A.C."/>
            <person name="Tuskan G.A."/>
            <person name="Maumus F."/>
            <person name="Salse J."/>
            <person name="Schmutz J."/>
            <person name="Rensing S.A."/>
        </authorList>
    </citation>
    <scope>NUCLEOTIDE SEQUENCE [LARGE SCALE GENOMIC DNA]</scope>
    <source>
        <strain evidence="1 2">cv. Gransden 2004</strain>
    </source>
</reference>
<dbReference type="CDD" id="cd09272">
    <property type="entry name" value="RNase_HI_RT_Ty1"/>
    <property type="match status" value="1"/>
</dbReference>
<evidence type="ECO:0008006" key="3">
    <source>
        <dbReference type="Google" id="ProtNLM"/>
    </source>
</evidence>
<dbReference type="Gramene" id="Pp3c5_17440V3.2">
    <property type="protein sequence ID" value="Pp3c5_17440V3.2"/>
    <property type="gene ID" value="Pp3c5_17440"/>
</dbReference>
<evidence type="ECO:0000313" key="2">
    <source>
        <dbReference type="Proteomes" id="UP000006727"/>
    </source>
</evidence>
<protein>
    <recommendedName>
        <fullName evidence="3">Reverse transcriptase Ty1/copia-type domain-containing protein</fullName>
    </recommendedName>
</protein>
<dbReference type="EnsemblPlants" id="Pp3c5_17440V3.2">
    <property type="protein sequence ID" value="Pp3c5_17440V3.2"/>
    <property type="gene ID" value="Pp3c5_17440"/>
</dbReference>
<proteinExistence type="predicted"/>
<keyword evidence="2" id="KW-1185">Reference proteome</keyword>
<organism evidence="1 2">
    <name type="scientific">Physcomitrium patens</name>
    <name type="common">Spreading-leaved earth moss</name>
    <name type="synonym">Physcomitrella patens</name>
    <dbReference type="NCBI Taxonomy" id="3218"/>
    <lineage>
        <taxon>Eukaryota</taxon>
        <taxon>Viridiplantae</taxon>
        <taxon>Streptophyta</taxon>
        <taxon>Embryophyta</taxon>
        <taxon>Bryophyta</taxon>
        <taxon>Bryophytina</taxon>
        <taxon>Bryopsida</taxon>
        <taxon>Funariidae</taxon>
        <taxon>Funariales</taxon>
        <taxon>Funariaceae</taxon>
        <taxon>Physcomitrium</taxon>
    </lineage>
</organism>
<evidence type="ECO:0000313" key="1">
    <source>
        <dbReference type="EnsemblPlants" id="Pp3c5_17440V3.2"/>
    </source>
</evidence>
<accession>A0A7I4DRH3</accession>
<dbReference type="InParanoid" id="A0A7I4DRH3"/>
<reference evidence="1" key="3">
    <citation type="submission" date="2020-12" db="UniProtKB">
        <authorList>
            <consortium name="EnsemblPlants"/>
        </authorList>
    </citation>
    <scope>IDENTIFICATION</scope>
</reference>
<reference evidence="1 2" key="1">
    <citation type="journal article" date="2008" name="Science">
        <title>The Physcomitrella genome reveals evolutionary insights into the conquest of land by plants.</title>
        <authorList>
            <person name="Rensing S."/>
            <person name="Lang D."/>
            <person name="Zimmer A."/>
            <person name="Terry A."/>
            <person name="Salamov A."/>
            <person name="Shapiro H."/>
            <person name="Nishiyama T."/>
            <person name="Perroud P.-F."/>
            <person name="Lindquist E."/>
            <person name="Kamisugi Y."/>
            <person name="Tanahashi T."/>
            <person name="Sakakibara K."/>
            <person name="Fujita T."/>
            <person name="Oishi K."/>
            <person name="Shin-I T."/>
            <person name="Kuroki Y."/>
            <person name="Toyoda A."/>
            <person name="Suzuki Y."/>
            <person name="Hashimoto A."/>
            <person name="Yamaguchi K."/>
            <person name="Sugano A."/>
            <person name="Kohara Y."/>
            <person name="Fujiyama A."/>
            <person name="Anterola A."/>
            <person name="Aoki S."/>
            <person name="Ashton N."/>
            <person name="Barbazuk W.B."/>
            <person name="Barker E."/>
            <person name="Bennetzen J."/>
            <person name="Bezanilla M."/>
            <person name="Blankenship R."/>
            <person name="Cho S.H."/>
            <person name="Dutcher S."/>
            <person name="Estelle M."/>
            <person name="Fawcett J.A."/>
            <person name="Gundlach H."/>
            <person name="Hanada K."/>
            <person name="Heyl A."/>
            <person name="Hicks K.A."/>
            <person name="Hugh J."/>
            <person name="Lohr M."/>
            <person name="Mayer K."/>
            <person name="Melkozernov A."/>
            <person name="Murata T."/>
            <person name="Nelson D."/>
            <person name="Pils B."/>
            <person name="Prigge M."/>
            <person name="Reiss B."/>
            <person name="Renner T."/>
            <person name="Rombauts S."/>
            <person name="Rushton P."/>
            <person name="Sanderfoot A."/>
            <person name="Schween G."/>
            <person name="Shiu S.-H."/>
            <person name="Stueber K."/>
            <person name="Theodoulou F.L."/>
            <person name="Tu H."/>
            <person name="Van de Peer Y."/>
            <person name="Verrier P.J."/>
            <person name="Waters E."/>
            <person name="Wood A."/>
            <person name="Yang L."/>
            <person name="Cove D."/>
            <person name="Cuming A."/>
            <person name="Hasebe M."/>
            <person name="Lucas S."/>
            <person name="Mishler D.B."/>
            <person name="Reski R."/>
            <person name="Grigoriev I."/>
            <person name="Quatrano R.S."/>
            <person name="Boore J.L."/>
        </authorList>
    </citation>
    <scope>NUCLEOTIDE SEQUENCE [LARGE SCALE GENOMIC DNA]</scope>
    <source>
        <strain evidence="1 2">cv. Gransden 2004</strain>
    </source>
</reference>
<name>A0A7I4DRH3_PHYPA</name>
<dbReference type="EMBL" id="ABEU02000005">
    <property type="status" value="NOT_ANNOTATED_CDS"/>
    <property type="molecule type" value="Genomic_DNA"/>
</dbReference>
<dbReference type="Proteomes" id="UP000006727">
    <property type="component" value="Chromosome 5"/>
</dbReference>
<sequence>MHSCRQFQELLTRNGVASTEPPSARGRLVACSNELLTTGGADLHPGFLLPLISGRPRRPPPRRRCRPCRRRPRWLPCSGTSHVTGRFRGLPLPTGTRRRITYQEQHRRDERDIDNATNVDDRKSYSRYILFLNGGQISWRAIKLAPNPSFYSQTKYVDIKYHMIKEQIQNGLLQIDYISTHYKVADIFTKPLTPKKFKKMRALPIMSSRKCMLFSSYIQDDIQLLYLSRRLISYNLDREVIHLVGV</sequence>
<dbReference type="AlphaFoldDB" id="A0A7I4DRH3"/>